<accession>A0A2K2FVD1</accession>
<organism evidence="1 2">
    <name type="scientific">Novosphingobium guangzhouense</name>
    <dbReference type="NCBI Taxonomy" id="1850347"/>
    <lineage>
        <taxon>Bacteria</taxon>
        <taxon>Pseudomonadati</taxon>
        <taxon>Pseudomonadota</taxon>
        <taxon>Alphaproteobacteria</taxon>
        <taxon>Sphingomonadales</taxon>
        <taxon>Sphingomonadaceae</taxon>
        <taxon>Novosphingobium</taxon>
    </lineage>
</organism>
<evidence type="ECO:0000313" key="1">
    <source>
        <dbReference type="EMBL" id="PNU02736.1"/>
    </source>
</evidence>
<dbReference type="AlphaFoldDB" id="A0A2K2FVD1"/>
<sequence length="146" mass="15049">MKRIVMGLLATVAGLGVGGAGAWGVIQFAPQLLTGHAKKPGSGPTEFVPPVEVLAPLVMADGHLSGYETFEIQLEVPQGTTDDVAAKLPLLMNAVNLRTYRAPLAAGPDGMLPGLDAFRRVVMDAAADVYGKGAVRSVAVTKASPE</sequence>
<comment type="caution">
    <text evidence="1">The sequence shown here is derived from an EMBL/GenBank/DDBJ whole genome shotgun (WGS) entry which is preliminary data.</text>
</comment>
<gene>
    <name evidence="1" type="ORF">A8V01_25790</name>
</gene>
<protein>
    <recommendedName>
        <fullName evidence="3">Flagellar basal body-associated protein FliL</fullName>
    </recommendedName>
</protein>
<evidence type="ECO:0008006" key="3">
    <source>
        <dbReference type="Google" id="ProtNLM"/>
    </source>
</evidence>
<dbReference type="Proteomes" id="UP000236327">
    <property type="component" value="Unassembled WGS sequence"/>
</dbReference>
<dbReference type="EMBL" id="LYMM01000067">
    <property type="protein sequence ID" value="PNU02736.1"/>
    <property type="molecule type" value="Genomic_DNA"/>
</dbReference>
<name>A0A2K2FVD1_9SPHN</name>
<proteinExistence type="predicted"/>
<reference evidence="1 2" key="1">
    <citation type="submission" date="2016-05" db="EMBL/GenBank/DDBJ databases">
        <title>Complete genome sequence of Novosphingobium guangzhouense SA925(T).</title>
        <authorList>
            <person name="Sha S."/>
        </authorList>
    </citation>
    <scope>NUCLEOTIDE SEQUENCE [LARGE SCALE GENOMIC DNA]</scope>
    <source>
        <strain evidence="1 2">SA925</strain>
    </source>
</reference>
<keyword evidence="2" id="KW-1185">Reference proteome</keyword>
<evidence type="ECO:0000313" key="2">
    <source>
        <dbReference type="Proteomes" id="UP000236327"/>
    </source>
</evidence>